<keyword evidence="8" id="KW-0932">Cytokinin signaling pathway</keyword>
<comment type="subcellular location">
    <subcellularLocation>
        <location evidence="2">Cell membrane</location>
        <topology evidence="2">Multi-pass membrane protein</topology>
    </subcellularLocation>
    <subcellularLocation>
        <location evidence="1">Cytoplasm</location>
        <location evidence="1">Cytosol</location>
    </subcellularLocation>
</comment>
<feature type="domain" description="HPt" evidence="16">
    <location>
        <begin position="197"/>
        <end position="290"/>
    </location>
</feature>
<dbReference type="PROSITE" id="PS50110">
    <property type="entry name" value="RESPONSE_REGULATORY"/>
    <property type="match status" value="1"/>
</dbReference>
<keyword evidence="7" id="KW-0067">ATP-binding</keyword>
<dbReference type="EMBL" id="EQ983226">
    <property type="protein sequence ID" value="EEF24160.1"/>
    <property type="molecule type" value="Genomic_DNA"/>
</dbReference>
<evidence type="ECO:0000256" key="5">
    <source>
        <dbReference type="ARBA" id="ARBA00022692"/>
    </source>
</evidence>
<dbReference type="SMART" id="SM00073">
    <property type="entry name" value="HPT"/>
    <property type="match status" value="1"/>
</dbReference>
<evidence type="ECO:0000256" key="10">
    <source>
        <dbReference type="ARBA" id="ARBA00023012"/>
    </source>
</evidence>
<evidence type="ECO:0000256" key="8">
    <source>
        <dbReference type="ARBA" id="ARBA00022864"/>
    </source>
</evidence>
<keyword evidence="17" id="KW-0808">Transferase</keyword>
<name>B9TJ05_RICCO</name>
<keyword evidence="10" id="KW-0902">Two-component regulatory system</keyword>
<dbReference type="PANTHER" id="PTHR45339:SF1">
    <property type="entry name" value="HYBRID SIGNAL TRANSDUCTION HISTIDINE KINASE J"/>
    <property type="match status" value="1"/>
</dbReference>
<dbReference type="Proteomes" id="UP000008311">
    <property type="component" value="Unassembled WGS sequence"/>
</dbReference>
<feature type="modified residue" description="Phosphohistidine" evidence="12">
    <location>
        <position position="236"/>
    </location>
</feature>
<feature type="domain" description="Response regulatory" evidence="15">
    <location>
        <begin position="50"/>
        <end position="168"/>
    </location>
</feature>
<dbReference type="GO" id="GO:0009736">
    <property type="term" value="P:cytokinin-activated signaling pathway"/>
    <property type="evidence" value="ECO:0007669"/>
    <property type="project" value="UniProtKB-KW"/>
</dbReference>
<dbReference type="AlphaFoldDB" id="B9TJ05"/>
<keyword evidence="6" id="KW-0547">Nucleotide-binding</keyword>
<feature type="modified residue" description="4-aspartylphosphate" evidence="13">
    <location>
        <position position="99"/>
    </location>
</feature>
<evidence type="ECO:0000313" key="17">
    <source>
        <dbReference type="EMBL" id="EEF24160.1"/>
    </source>
</evidence>
<evidence type="ECO:0000256" key="1">
    <source>
        <dbReference type="ARBA" id="ARBA00004514"/>
    </source>
</evidence>
<organism evidence="17 18">
    <name type="scientific">Ricinus communis</name>
    <name type="common">Castor bean</name>
    <dbReference type="NCBI Taxonomy" id="3988"/>
    <lineage>
        <taxon>Eukaryota</taxon>
        <taxon>Viridiplantae</taxon>
        <taxon>Streptophyta</taxon>
        <taxon>Embryophyta</taxon>
        <taxon>Tracheophyta</taxon>
        <taxon>Spermatophyta</taxon>
        <taxon>Magnoliopsida</taxon>
        <taxon>eudicotyledons</taxon>
        <taxon>Gunneridae</taxon>
        <taxon>Pentapetalae</taxon>
        <taxon>rosids</taxon>
        <taxon>fabids</taxon>
        <taxon>Malpighiales</taxon>
        <taxon>Euphorbiaceae</taxon>
        <taxon>Acalyphoideae</taxon>
        <taxon>Acalypheae</taxon>
        <taxon>Ricinus</taxon>
    </lineage>
</organism>
<evidence type="ECO:0000256" key="3">
    <source>
        <dbReference type="ARBA" id="ARBA00022475"/>
    </source>
</evidence>
<keyword evidence="11" id="KW-0472">Membrane</keyword>
<keyword evidence="9" id="KW-1133">Transmembrane helix</keyword>
<keyword evidence="17" id="KW-0418">Kinase</keyword>
<keyword evidence="14" id="KW-0175">Coiled coil</keyword>
<sequence length="294" mass="32045">MGGRLWLASEEGRGSTFHCTVPVEFVATSTPRVTPSEKILDIAPAPRPLHILLAEDHPTNQNLAIAVLQQRGHTVRLAANGHEALAWYQRARFDVILMDVQMPEMDGLEATAAIRALEQQSGQRVRIVALTAHVLSGDRERLLEAGMDDYLGKPFFPEQLLAAVEPLGKSPDDVAAVPASGRVCFDRAQALARAMNNETLLQRLVGTFLTSLPQMRAELRDALLRRDSDAIYRAAHKLKGSAATFAAPICAELAHELERLAGAGDIDAATRNAPQLEAELDRLTAALSELKWLN</sequence>
<evidence type="ECO:0000256" key="13">
    <source>
        <dbReference type="PROSITE-ProRule" id="PRU00169"/>
    </source>
</evidence>
<dbReference type="GO" id="GO:0005524">
    <property type="term" value="F:ATP binding"/>
    <property type="evidence" value="ECO:0007669"/>
    <property type="project" value="UniProtKB-KW"/>
</dbReference>
<gene>
    <name evidence="17" type="ORF">RCOM_2026400</name>
</gene>
<dbReference type="Pfam" id="PF01627">
    <property type="entry name" value="Hpt"/>
    <property type="match status" value="1"/>
</dbReference>
<dbReference type="GO" id="GO:0005886">
    <property type="term" value="C:plasma membrane"/>
    <property type="evidence" value="ECO:0007669"/>
    <property type="project" value="UniProtKB-SubCell"/>
</dbReference>
<accession>B9TJ05</accession>
<dbReference type="eggNOG" id="KOG0519">
    <property type="taxonomic scope" value="Eukaryota"/>
</dbReference>
<evidence type="ECO:0000256" key="12">
    <source>
        <dbReference type="PROSITE-ProRule" id="PRU00110"/>
    </source>
</evidence>
<dbReference type="Gene3D" id="3.40.50.2300">
    <property type="match status" value="1"/>
</dbReference>
<dbReference type="Pfam" id="PF00072">
    <property type="entry name" value="Response_reg"/>
    <property type="match status" value="1"/>
</dbReference>
<dbReference type="SUPFAM" id="SSF47226">
    <property type="entry name" value="Histidine-containing phosphotransfer domain, HPT domain"/>
    <property type="match status" value="1"/>
</dbReference>
<dbReference type="InterPro" id="IPR008207">
    <property type="entry name" value="Sig_transdc_His_kin_Hpt_dom"/>
</dbReference>
<evidence type="ECO:0000259" key="16">
    <source>
        <dbReference type="PROSITE" id="PS50894"/>
    </source>
</evidence>
<dbReference type="SUPFAM" id="SSF52172">
    <property type="entry name" value="CheY-like"/>
    <property type="match status" value="1"/>
</dbReference>
<dbReference type="GO" id="GO:0016301">
    <property type="term" value="F:kinase activity"/>
    <property type="evidence" value="ECO:0007669"/>
    <property type="project" value="UniProtKB-KW"/>
</dbReference>
<dbReference type="GO" id="GO:0005829">
    <property type="term" value="C:cytosol"/>
    <property type="evidence" value="ECO:0007669"/>
    <property type="project" value="UniProtKB-SubCell"/>
</dbReference>
<evidence type="ECO:0000256" key="7">
    <source>
        <dbReference type="ARBA" id="ARBA00022840"/>
    </source>
</evidence>
<keyword evidence="18" id="KW-1185">Reference proteome</keyword>
<evidence type="ECO:0000256" key="4">
    <source>
        <dbReference type="ARBA" id="ARBA00022553"/>
    </source>
</evidence>
<keyword evidence="3" id="KW-1003">Cell membrane</keyword>
<dbReference type="PROSITE" id="PS50894">
    <property type="entry name" value="HPT"/>
    <property type="match status" value="1"/>
</dbReference>
<feature type="coiled-coil region" evidence="14">
    <location>
        <begin position="266"/>
        <end position="293"/>
    </location>
</feature>
<dbReference type="InParanoid" id="B9TJ05"/>
<keyword evidence="5" id="KW-0812">Transmembrane</keyword>
<dbReference type="CDD" id="cd17546">
    <property type="entry name" value="REC_hyHK_CKI1_RcsC-like"/>
    <property type="match status" value="1"/>
</dbReference>
<dbReference type="Gene3D" id="1.20.120.160">
    <property type="entry name" value="HPT domain"/>
    <property type="match status" value="1"/>
</dbReference>
<evidence type="ECO:0000256" key="14">
    <source>
        <dbReference type="SAM" id="Coils"/>
    </source>
</evidence>
<evidence type="ECO:0000259" key="15">
    <source>
        <dbReference type="PROSITE" id="PS50110"/>
    </source>
</evidence>
<protein>
    <submittedName>
        <fullName evidence="17">Two-component sensor protein histidine protein kinase, putative</fullName>
    </submittedName>
</protein>
<dbReference type="InterPro" id="IPR036641">
    <property type="entry name" value="HPT_dom_sf"/>
</dbReference>
<evidence type="ECO:0000256" key="6">
    <source>
        <dbReference type="ARBA" id="ARBA00022741"/>
    </source>
</evidence>
<proteinExistence type="predicted"/>
<dbReference type="InterPro" id="IPR011006">
    <property type="entry name" value="CheY-like_superfamily"/>
</dbReference>
<evidence type="ECO:0000256" key="11">
    <source>
        <dbReference type="ARBA" id="ARBA00023136"/>
    </source>
</evidence>
<evidence type="ECO:0000313" key="18">
    <source>
        <dbReference type="Proteomes" id="UP000008311"/>
    </source>
</evidence>
<reference evidence="18" key="1">
    <citation type="journal article" date="2010" name="Nat. Biotechnol.">
        <title>Draft genome sequence of the oilseed species Ricinus communis.</title>
        <authorList>
            <person name="Chan A.P."/>
            <person name="Crabtree J."/>
            <person name="Zhao Q."/>
            <person name="Lorenzi H."/>
            <person name="Orvis J."/>
            <person name="Puiu D."/>
            <person name="Melake-Berhan A."/>
            <person name="Jones K.M."/>
            <person name="Redman J."/>
            <person name="Chen G."/>
            <person name="Cahoon E.B."/>
            <person name="Gedil M."/>
            <person name="Stanke M."/>
            <person name="Haas B.J."/>
            <person name="Wortman J.R."/>
            <person name="Fraser-Liggett C.M."/>
            <person name="Ravel J."/>
            <person name="Rabinowicz P.D."/>
        </authorList>
    </citation>
    <scope>NUCLEOTIDE SEQUENCE [LARGE SCALE GENOMIC DNA]</scope>
    <source>
        <strain evidence="18">cv. Hale</strain>
    </source>
</reference>
<dbReference type="PANTHER" id="PTHR45339">
    <property type="entry name" value="HYBRID SIGNAL TRANSDUCTION HISTIDINE KINASE J"/>
    <property type="match status" value="1"/>
</dbReference>
<dbReference type="InterPro" id="IPR001789">
    <property type="entry name" value="Sig_transdc_resp-reg_receiver"/>
</dbReference>
<dbReference type="GO" id="GO:0000160">
    <property type="term" value="P:phosphorelay signal transduction system"/>
    <property type="evidence" value="ECO:0007669"/>
    <property type="project" value="UniProtKB-KW"/>
</dbReference>
<dbReference type="SMART" id="SM00448">
    <property type="entry name" value="REC"/>
    <property type="match status" value="1"/>
</dbReference>
<evidence type="ECO:0000256" key="2">
    <source>
        <dbReference type="ARBA" id="ARBA00004651"/>
    </source>
</evidence>
<dbReference type="CDD" id="cd00088">
    <property type="entry name" value="HPT"/>
    <property type="match status" value="1"/>
</dbReference>
<evidence type="ECO:0000256" key="9">
    <source>
        <dbReference type="ARBA" id="ARBA00022989"/>
    </source>
</evidence>
<keyword evidence="4 13" id="KW-0597">Phosphoprotein</keyword>